<reference evidence="2 3" key="1">
    <citation type="journal article" date="2015" name="Genome Announc.">
        <title>Expanding the biotechnology potential of lactobacilli through comparative genomics of 213 strains and associated genera.</title>
        <authorList>
            <person name="Sun Z."/>
            <person name="Harris H.M."/>
            <person name="McCann A."/>
            <person name="Guo C."/>
            <person name="Argimon S."/>
            <person name="Zhang W."/>
            <person name="Yang X."/>
            <person name="Jeffery I.B."/>
            <person name="Cooney J.C."/>
            <person name="Kagawa T.F."/>
            <person name="Liu W."/>
            <person name="Song Y."/>
            <person name="Salvetti E."/>
            <person name="Wrobel A."/>
            <person name="Rasinkangas P."/>
            <person name="Parkhill J."/>
            <person name="Rea M.C."/>
            <person name="O'Sullivan O."/>
            <person name="Ritari J."/>
            <person name="Douillard F.P."/>
            <person name="Paul Ross R."/>
            <person name="Yang R."/>
            <person name="Briner A.E."/>
            <person name="Felis G.E."/>
            <person name="de Vos W.M."/>
            <person name="Barrangou R."/>
            <person name="Klaenhammer T.R."/>
            <person name="Caufield P.W."/>
            <person name="Cui Y."/>
            <person name="Zhang H."/>
            <person name="O'Toole P.W."/>
        </authorList>
    </citation>
    <scope>NUCLEOTIDE SEQUENCE [LARGE SCALE GENOMIC DNA]</scope>
    <source>
        <strain evidence="2 3">DSM 20690</strain>
    </source>
</reference>
<sequence length="191" mass="21366">MNIGLLTLTFVAVNLDFFIMLLFLLKLFPLSKVIIGYLLGNIILLSLSFFAGKLLESFLPEWILGILGVIPIYLALKGDADEEADVKSKSPIIVVLVTYLSVCAGCNLSIFLPVLLGETFPVFLETLFYIGFLTVVIVLLLKLIEKNELVQLVIDKYGEILMKICYIVIGIYVMFDSGLIKHVFNFFMSVL</sequence>
<dbReference type="STRING" id="53444.AYR59_01790"/>
<feature type="transmembrane region" description="Helical" evidence="1">
    <location>
        <begin position="6"/>
        <end position="27"/>
    </location>
</feature>
<accession>A0A0R2JM17</accession>
<feature type="transmembrane region" description="Helical" evidence="1">
    <location>
        <begin position="92"/>
        <end position="116"/>
    </location>
</feature>
<dbReference type="GeneID" id="61249614"/>
<evidence type="ECO:0000313" key="3">
    <source>
        <dbReference type="Proteomes" id="UP000051565"/>
    </source>
</evidence>
<keyword evidence="1" id="KW-1133">Transmembrane helix</keyword>
<organism evidence="2 3">
    <name type="scientific">Fructilactobacillus lindneri DSM 20690 = JCM 11027</name>
    <dbReference type="NCBI Taxonomy" id="1122148"/>
    <lineage>
        <taxon>Bacteria</taxon>
        <taxon>Bacillati</taxon>
        <taxon>Bacillota</taxon>
        <taxon>Bacilli</taxon>
        <taxon>Lactobacillales</taxon>
        <taxon>Lactobacillaceae</taxon>
        <taxon>Fructilactobacillus</taxon>
    </lineage>
</organism>
<dbReference type="RefSeq" id="WP_054646543.1">
    <property type="nucleotide sequence ID" value="NZ_FUXS01000003.1"/>
</dbReference>
<gene>
    <name evidence="2" type="ORF">IV52_GL001349</name>
</gene>
<feature type="transmembrane region" description="Helical" evidence="1">
    <location>
        <begin position="164"/>
        <end position="184"/>
    </location>
</feature>
<keyword evidence="1" id="KW-0472">Membrane</keyword>
<dbReference type="Pfam" id="PF03596">
    <property type="entry name" value="Cad"/>
    <property type="match status" value="1"/>
</dbReference>
<dbReference type="Proteomes" id="UP000051565">
    <property type="component" value="Unassembled WGS sequence"/>
</dbReference>
<keyword evidence="3" id="KW-1185">Reference proteome</keyword>
<dbReference type="InterPro" id="IPR004676">
    <property type="entry name" value="Cd-R_transporter"/>
</dbReference>
<proteinExistence type="predicted"/>
<comment type="caution">
    <text evidence="2">The sequence shown here is derived from an EMBL/GenBank/DDBJ whole genome shotgun (WGS) entry which is preliminary data.</text>
</comment>
<protein>
    <submittedName>
        <fullName evidence="2">Integral membrane protein</fullName>
    </submittedName>
</protein>
<evidence type="ECO:0000256" key="1">
    <source>
        <dbReference type="SAM" id="Phobius"/>
    </source>
</evidence>
<dbReference type="OrthoDB" id="7995400at2"/>
<dbReference type="EMBL" id="JQBT01000036">
    <property type="protein sequence ID" value="KRN78216.1"/>
    <property type="molecule type" value="Genomic_DNA"/>
</dbReference>
<feature type="transmembrane region" description="Helical" evidence="1">
    <location>
        <begin position="122"/>
        <end position="144"/>
    </location>
</feature>
<name>A0A0R2JM17_9LACO</name>
<evidence type="ECO:0000313" key="2">
    <source>
        <dbReference type="EMBL" id="KRN78216.1"/>
    </source>
</evidence>
<feature type="transmembrane region" description="Helical" evidence="1">
    <location>
        <begin position="58"/>
        <end position="76"/>
    </location>
</feature>
<keyword evidence="1" id="KW-0812">Transmembrane</keyword>
<dbReference type="PATRIC" id="fig|1122148.6.peg.1386"/>
<feature type="transmembrane region" description="Helical" evidence="1">
    <location>
        <begin position="34"/>
        <end position="52"/>
    </location>
</feature>
<dbReference type="AlphaFoldDB" id="A0A0R2JM17"/>